<reference evidence="2" key="1">
    <citation type="journal article" date="2020" name="bioRxiv">
        <title>Comparative genomics of Chlamydomonas.</title>
        <authorList>
            <person name="Craig R.J."/>
            <person name="Hasan A.R."/>
            <person name="Ness R.W."/>
            <person name="Keightley P.D."/>
        </authorList>
    </citation>
    <scope>NUCLEOTIDE SEQUENCE</scope>
    <source>
        <strain evidence="2">CCAP 11/70</strain>
    </source>
</reference>
<feature type="compositionally biased region" description="Gly residues" evidence="1">
    <location>
        <begin position="23"/>
        <end position="35"/>
    </location>
</feature>
<keyword evidence="3" id="KW-1185">Reference proteome</keyword>
<dbReference type="EMBL" id="JAEHOE010000063">
    <property type="protein sequence ID" value="KAG2490263.1"/>
    <property type="molecule type" value="Genomic_DNA"/>
</dbReference>
<proteinExistence type="predicted"/>
<feature type="compositionally biased region" description="Basic residues" evidence="1">
    <location>
        <begin position="858"/>
        <end position="867"/>
    </location>
</feature>
<feature type="region of interest" description="Disordered" evidence="1">
    <location>
        <begin position="331"/>
        <end position="353"/>
    </location>
</feature>
<feature type="region of interest" description="Disordered" evidence="1">
    <location>
        <begin position="99"/>
        <end position="118"/>
    </location>
</feature>
<feature type="region of interest" description="Disordered" evidence="1">
    <location>
        <begin position="1"/>
        <end position="37"/>
    </location>
</feature>
<organism evidence="2 3">
    <name type="scientific">Edaphochlamys debaryana</name>
    <dbReference type="NCBI Taxonomy" id="47281"/>
    <lineage>
        <taxon>Eukaryota</taxon>
        <taxon>Viridiplantae</taxon>
        <taxon>Chlorophyta</taxon>
        <taxon>core chlorophytes</taxon>
        <taxon>Chlorophyceae</taxon>
        <taxon>CS clade</taxon>
        <taxon>Chlamydomonadales</taxon>
        <taxon>Chlamydomonadales incertae sedis</taxon>
        <taxon>Edaphochlamys</taxon>
    </lineage>
</organism>
<feature type="region of interest" description="Disordered" evidence="1">
    <location>
        <begin position="260"/>
        <end position="304"/>
    </location>
</feature>
<name>A0A835XU29_9CHLO</name>
<dbReference type="Proteomes" id="UP000612055">
    <property type="component" value="Unassembled WGS sequence"/>
</dbReference>
<feature type="compositionally biased region" description="Low complexity" evidence="1">
    <location>
        <begin position="453"/>
        <end position="467"/>
    </location>
</feature>
<accession>A0A835XU29</accession>
<feature type="compositionally biased region" description="Acidic residues" evidence="1">
    <location>
        <begin position="905"/>
        <end position="916"/>
    </location>
</feature>
<comment type="caution">
    <text evidence="2">The sequence shown here is derived from an EMBL/GenBank/DDBJ whole genome shotgun (WGS) entry which is preliminary data.</text>
</comment>
<feature type="region of interest" description="Disordered" evidence="1">
    <location>
        <begin position="841"/>
        <end position="977"/>
    </location>
</feature>
<feature type="region of interest" description="Disordered" evidence="1">
    <location>
        <begin position="451"/>
        <end position="564"/>
    </location>
</feature>
<feature type="compositionally biased region" description="Polar residues" evidence="1">
    <location>
        <begin position="273"/>
        <end position="282"/>
    </location>
</feature>
<sequence length="1057" mass="105136">MRYGVTAGGRVAAANTGSSSGPVNGGAADGGGGSDSGRELEQLECLAAVAVAAAATGRSRWKMLPTALPAAAATTVDGAGGREEVTDFSAGLWGSGAAAVHGQGAGPGWSHPQQQQQLSPADQLLLTDQLQLLLMERQLRAQQSSGTSGTSGGTTGTCGGGMGSSSSVLSLTVAQRQQWLQGQRRQQQYATATGGGIGVYNGVDGMDQEAVYRREWAADDAAAAASATAGSDVSLVRLVTLQPPLSVGLGCDSRIEQAAAPTTGAAPRHQHPSVHSSGQDRSQALWPPPPPRPSSYTAAACNSGGGGRQLQAATALAALLGADMGAGRWGPGLPGPLAPPRNVSRRPDTDRAADNAYGGGGFGVAVPGPGLGQLGPLRGGGLGLADLGPADTSAALESDLLHLLGLQQQPRPWLKLFPESAPAALPCPAPLAAVQGRARAPVLNLSWDPARLGGDSAGPSPAAADNDSGLRGGRNGDGSKPAALASQPKAEPTGRATGPSASPSARPPPAVPFGRGEGRSGSPAGGGYLASPQLGPQVLALQKPRASQSAANTPTPLAPWDGGGRANKTERGTTAMPVAAEPGARGQATMLELLLAAAAPLHQTGNAANPSGVWGLSELLVSRGHFGTGGHAGATGPPLQAKASSGTKRGAAATAAAAAAASTAAALCDGGSDGGGGCDGSGGSDGHICSGGECRMSGGSRGGEAGRKHGRGEESGDEGEVEVEGGGPVKVYCRPRPFSRYLTLAEVEALLGVTVMRRLYGGGRLLDVRVRFHVGGRTLPEVHSATIERYSSASPCYVKAATGRGQDGLPWRLFEAGGAVQWRRMSDDTLVMAQVSKSCKRSRAGGRCGGASAAAASKRPRLARGRARGGGGGRQQRAAKRRRSVTPETSDDESDSEPPSVSDGGDAEEVEGEGEGEGCTTQTGDGGNAGRQVAGPEQNKRALPPPRNAGTTGPQAMQPEGCPHRQQNGEECAAAGAEASVSVDTDTTSGAGRGPCIRAGGACAPSIHAPAQKGTRGGAGAGEAVLQGAQYAAMAPLGRLVPTWGGGAGGAGVRAPK</sequence>
<feature type="compositionally biased region" description="Gly residues" evidence="1">
    <location>
        <begin position="149"/>
        <end position="163"/>
    </location>
</feature>
<feature type="compositionally biased region" description="Basic and acidic residues" evidence="1">
    <location>
        <begin position="704"/>
        <end position="714"/>
    </location>
</feature>
<evidence type="ECO:0000313" key="2">
    <source>
        <dbReference type="EMBL" id="KAG2490263.1"/>
    </source>
</evidence>
<feature type="compositionally biased region" description="Polar residues" evidence="1">
    <location>
        <begin position="545"/>
        <end position="555"/>
    </location>
</feature>
<feature type="region of interest" description="Disordered" evidence="1">
    <location>
        <begin position="697"/>
        <end position="726"/>
    </location>
</feature>
<feature type="region of interest" description="Disordered" evidence="1">
    <location>
        <begin position="141"/>
        <end position="164"/>
    </location>
</feature>
<evidence type="ECO:0000313" key="3">
    <source>
        <dbReference type="Proteomes" id="UP000612055"/>
    </source>
</evidence>
<gene>
    <name evidence="2" type="ORF">HYH03_011218</name>
</gene>
<evidence type="ECO:0000256" key="1">
    <source>
        <dbReference type="SAM" id="MobiDB-lite"/>
    </source>
</evidence>
<dbReference type="AlphaFoldDB" id="A0A835XU29"/>
<protein>
    <submittedName>
        <fullName evidence="2">Uncharacterized protein</fullName>
    </submittedName>
</protein>